<proteinExistence type="inferred from homology"/>
<evidence type="ECO:0000256" key="7">
    <source>
        <dbReference type="RuleBase" id="RU363032"/>
    </source>
</evidence>
<evidence type="ECO:0000259" key="8">
    <source>
        <dbReference type="PROSITE" id="PS50928"/>
    </source>
</evidence>
<feature type="transmembrane region" description="Helical" evidence="7">
    <location>
        <begin position="243"/>
        <end position="262"/>
    </location>
</feature>
<feature type="transmembrane region" description="Helical" evidence="7">
    <location>
        <begin position="69"/>
        <end position="96"/>
    </location>
</feature>
<evidence type="ECO:0000256" key="2">
    <source>
        <dbReference type="ARBA" id="ARBA00022448"/>
    </source>
</evidence>
<dbReference type="Pfam" id="PF00528">
    <property type="entry name" value="BPD_transp_1"/>
    <property type="match status" value="1"/>
</dbReference>
<dbReference type="PANTHER" id="PTHR32243:SF18">
    <property type="entry name" value="INNER MEMBRANE ABC TRANSPORTER PERMEASE PROTEIN YCJP"/>
    <property type="match status" value="1"/>
</dbReference>
<keyword evidence="2 7" id="KW-0813">Transport</keyword>
<name>A0ABY7YRK1_9HYPH</name>
<gene>
    <name evidence="9" type="ORF">PSQ19_08030</name>
</gene>
<protein>
    <submittedName>
        <fullName evidence="9">Carbohydrate ABC transporter permease</fullName>
    </submittedName>
</protein>
<evidence type="ECO:0000256" key="3">
    <source>
        <dbReference type="ARBA" id="ARBA00022475"/>
    </source>
</evidence>
<evidence type="ECO:0000313" key="10">
    <source>
        <dbReference type="Proteomes" id="UP001220530"/>
    </source>
</evidence>
<comment type="subcellular location">
    <subcellularLocation>
        <location evidence="1 7">Cell membrane</location>
        <topology evidence="1 7">Multi-pass membrane protein</topology>
    </subcellularLocation>
</comment>
<sequence length="278" mass="30194">MMKTRSTNALANGIENGALLVAFAVFAVFLLGPAFYVFKGSFENLSVSLISSDGGWTLQNYVSLFQSGYFIYVVNSLVVCITATVLACTISLFCAYCLSRFRFKGRGFVFAAIMGGQFFPWIILVNPIFIVFARTGLINSQIGLILCYTAFITPFTIYLMVGYLTTIPKSLDEAAIVDGASRFTVVTKIILPIMWPGMVAAGTFGFLQSWSEYLLALALITDNAKKTIPLGLYQYFGDVQVDWGAVMAGSVVATVPTLLLFLPLQRKLVSGLTAGATK</sequence>
<feature type="transmembrane region" description="Helical" evidence="7">
    <location>
        <begin position="142"/>
        <end position="164"/>
    </location>
</feature>
<evidence type="ECO:0000256" key="4">
    <source>
        <dbReference type="ARBA" id="ARBA00022692"/>
    </source>
</evidence>
<keyword evidence="6 7" id="KW-0472">Membrane</keyword>
<dbReference type="CDD" id="cd06261">
    <property type="entry name" value="TM_PBP2"/>
    <property type="match status" value="1"/>
</dbReference>
<keyword evidence="5 7" id="KW-1133">Transmembrane helix</keyword>
<dbReference type="InterPro" id="IPR035906">
    <property type="entry name" value="MetI-like_sf"/>
</dbReference>
<dbReference type="InterPro" id="IPR000515">
    <property type="entry name" value="MetI-like"/>
</dbReference>
<feature type="domain" description="ABC transmembrane type-1" evidence="8">
    <location>
        <begin position="73"/>
        <end position="264"/>
    </location>
</feature>
<comment type="similarity">
    <text evidence="7">Belongs to the binding-protein-dependent transport system permease family.</text>
</comment>
<dbReference type="Gene3D" id="1.10.3720.10">
    <property type="entry name" value="MetI-like"/>
    <property type="match status" value="1"/>
</dbReference>
<accession>A0ABY7YRK1</accession>
<dbReference type="EMBL" id="CP118246">
    <property type="protein sequence ID" value="WDR03959.1"/>
    <property type="molecule type" value="Genomic_DNA"/>
</dbReference>
<keyword evidence="3" id="KW-1003">Cell membrane</keyword>
<dbReference type="PANTHER" id="PTHR32243">
    <property type="entry name" value="MALTOSE TRANSPORT SYSTEM PERMEASE-RELATED"/>
    <property type="match status" value="1"/>
</dbReference>
<evidence type="ECO:0000313" key="9">
    <source>
        <dbReference type="EMBL" id="WDR03959.1"/>
    </source>
</evidence>
<evidence type="ECO:0000256" key="5">
    <source>
        <dbReference type="ARBA" id="ARBA00022989"/>
    </source>
</evidence>
<keyword evidence="4 7" id="KW-0812">Transmembrane</keyword>
<dbReference type="SUPFAM" id="SSF161098">
    <property type="entry name" value="MetI-like"/>
    <property type="match status" value="1"/>
</dbReference>
<organism evidence="9 10">
    <name type="scientific">Devosia algicola</name>
    <dbReference type="NCBI Taxonomy" id="3026418"/>
    <lineage>
        <taxon>Bacteria</taxon>
        <taxon>Pseudomonadati</taxon>
        <taxon>Pseudomonadota</taxon>
        <taxon>Alphaproteobacteria</taxon>
        <taxon>Hyphomicrobiales</taxon>
        <taxon>Devosiaceae</taxon>
        <taxon>Devosia</taxon>
    </lineage>
</organism>
<dbReference type="RefSeq" id="WP_282220346.1">
    <property type="nucleotide sequence ID" value="NZ_CP118246.1"/>
</dbReference>
<feature type="transmembrane region" description="Helical" evidence="7">
    <location>
        <begin position="20"/>
        <end position="38"/>
    </location>
</feature>
<evidence type="ECO:0000256" key="1">
    <source>
        <dbReference type="ARBA" id="ARBA00004651"/>
    </source>
</evidence>
<dbReference type="InterPro" id="IPR050901">
    <property type="entry name" value="BP-dep_ABC_trans_perm"/>
</dbReference>
<reference evidence="9 10" key="1">
    <citation type="submission" date="2023-02" db="EMBL/GenBank/DDBJ databases">
        <title>Devosia algicola sp. nov., isolated from the phycosphere of marine algae.</title>
        <authorList>
            <person name="Kim J.M."/>
            <person name="Lee J.K."/>
            <person name="Choi B.J."/>
            <person name="Bayburt H."/>
            <person name="Jeon C.O."/>
        </authorList>
    </citation>
    <scope>NUCLEOTIDE SEQUENCE [LARGE SCALE GENOMIC DNA]</scope>
    <source>
        <strain evidence="9 10">G20-9</strain>
    </source>
</reference>
<keyword evidence="10" id="KW-1185">Reference proteome</keyword>
<evidence type="ECO:0000256" key="6">
    <source>
        <dbReference type="ARBA" id="ARBA00023136"/>
    </source>
</evidence>
<feature type="transmembrane region" description="Helical" evidence="7">
    <location>
        <begin position="108"/>
        <end position="130"/>
    </location>
</feature>
<dbReference type="Proteomes" id="UP001220530">
    <property type="component" value="Chromosome"/>
</dbReference>
<feature type="transmembrane region" description="Helical" evidence="7">
    <location>
        <begin position="185"/>
        <end position="207"/>
    </location>
</feature>
<dbReference type="PROSITE" id="PS50928">
    <property type="entry name" value="ABC_TM1"/>
    <property type="match status" value="1"/>
</dbReference>